<accession>A0ABW1TU32</accession>
<keyword evidence="3 5" id="KW-1133">Transmembrane helix</keyword>
<name>A0ABW1TU32_9BURK</name>
<dbReference type="Proteomes" id="UP001596270">
    <property type="component" value="Unassembled WGS sequence"/>
</dbReference>
<comment type="subcellular location">
    <subcellularLocation>
        <location evidence="1">Membrane</location>
        <topology evidence="1">Multi-pass membrane protein</topology>
    </subcellularLocation>
</comment>
<evidence type="ECO:0000313" key="6">
    <source>
        <dbReference type="EMBL" id="MFC6281049.1"/>
    </source>
</evidence>
<keyword evidence="2 5" id="KW-0812">Transmembrane</keyword>
<keyword evidence="7" id="KW-1185">Reference proteome</keyword>
<reference evidence="7" key="1">
    <citation type="journal article" date="2019" name="Int. J. Syst. Evol. Microbiol.">
        <title>The Global Catalogue of Microorganisms (GCM) 10K type strain sequencing project: providing services to taxonomists for standard genome sequencing and annotation.</title>
        <authorList>
            <consortium name="The Broad Institute Genomics Platform"/>
            <consortium name="The Broad Institute Genome Sequencing Center for Infectious Disease"/>
            <person name="Wu L."/>
            <person name="Ma J."/>
        </authorList>
    </citation>
    <scope>NUCLEOTIDE SEQUENCE [LARGE SCALE GENOMIC DNA]</scope>
    <source>
        <strain evidence="7">CCUG 39402</strain>
    </source>
</reference>
<evidence type="ECO:0000256" key="2">
    <source>
        <dbReference type="ARBA" id="ARBA00022692"/>
    </source>
</evidence>
<keyword evidence="4 5" id="KW-0472">Membrane</keyword>
<comment type="caution">
    <text evidence="6">The sequence shown here is derived from an EMBL/GenBank/DDBJ whole genome shotgun (WGS) entry which is preliminary data.</text>
</comment>
<evidence type="ECO:0000256" key="5">
    <source>
        <dbReference type="SAM" id="Phobius"/>
    </source>
</evidence>
<proteinExistence type="predicted"/>
<dbReference type="EMBL" id="JBHSRS010000016">
    <property type="protein sequence ID" value="MFC6281049.1"/>
    <property type="molecule type" value="Genomic_DNA"/>
</dbReference>
<gene>
    <name evidence="6" type="ORF">ACFQND_07375</name>
</gene>
<organism evidence="6 7">
    <name type="scientific">Polaromonas aquatica</name>
    <dbReference type="NCBI Taxonomy" id="332657"/>
    <lineage>
        <taxon>Bacteria</taxon>
        <taxon>Pseudomonadati</taxon>
        <taxon>Pseudomonadota</taxon>
        <taxon>Betaproteobacteria</taxon>
        <taxon>Burkholderiales</taxon>
        <taxon>Comamonadaceae</taxon>
        <taxon>Polaromonas</taxon>
    </lineage>
</organism>
<protein>
    <submittedName>
        <fullName evidence="6">Nicotinamide mononucleotide transporter</fullName>
    </submittedName>
</protein>
<evidence type="ECO:0000256" key="1">
    <source>
        <dbReference type="ARBA" id="ARBA00004141"/>
    </source>
</evidence>
<dbReference type="InterPro" id="IPR006419">
    <property type="entry name" value="NMN_transpt_PnuC"/>
</dbReference>
<dbReference type="RefSeq" id="WP_371438919.1">
    <property type="nucleotide sequence ID" value="NZ_JBHSRS010000016.1"/>
</dbReference>
<evidence type="ECO:0000256" key="3">
    <source>
        <dbReference type="ARBA" id="ARBA00022989"/>
    </source>
</evidence>
<sequence>MTAITLTTLFGALSDAALYVAANLPEVIGAVTGICGALMLAMKSRLSAWAWPVWIASNFAWIYYAVSLHAYGMLTQQAVFLTINLFGTWQWLYRKAPVDQDNEVSRLLERHEQASSI</sequence>
<evidence type="ECO:0000313" key="7">
    <source>
        <dbReference type="Proteomes" id="UP001596270"/>
    </source>
</evidence>
<feature type="transmembrane region" description="Helical" evidence="5">
    <location>
        <begin position="26"/>
        <end position="42"/>
    </location>
</feature>
<feature type="transmembrane region" description="Helical" evidence="5">
    <location>
        <begin position="49"/>
        <end position="66"/>
    </location>
</feature>
<dbReference type="Pfam" id="PF04973">
    <property type="entry name" value="NMN_transporter"/>
    <property type="match status" value="1"/>
</dbReference>
<evidence type="ECO:0000256" key="4">
    <source>
        <dbReference type="ARBA" id="ARBA00023136"/>
    </source>
</evidence>